<sequence length="166" mass="18140">MPSPMPRIRFPALCAVAIAAAAAFPAAAQSQFELSAGPSWTRDNEVTPVVAAAWLPEFRALDNALLRWELGVVHVRGRDDTRHDLVDDVTVGHAGLRYDRTDNGLTLGFGIGVQTGYTDALSGDPQFISTVGWRWDRFSVLARHISNASLHQPNDGETMVVAAWRF</sequence>
<dbReference type="InterPro" id="IPR018550">
    <property type="entry name" value="Lipid-A_deacylase-rel"/>
</dbReference>
<gene>
    <name evidence="2" type="ORF">E4582_11820</name>
</gene>
<proteinExistence type="predicted"/>
<reference evidence="2 3" key="1">
    <citation type="submission" date="2019-01" db="EMBL/GenBank/DDBJ databases">
        <authorList>
            <person name="Zhang S."/>
        </authorList>
    </citation>
    <scope>NUCLEOTIDE SEQUENCE [LARGE SCALE GENOMIC DNA]</scope>
    <source>
        <strain evidence="2 3">1626</strain>
    </source>
</reference>
<keyword evidence="1" id="KW-0732">Signal</keyword>
<name>A0A4Z1R079_9GAMM</name>
<evidence type="ECO:0000313" key="2">
    <source>
        <dbReference type="EMBL" id="TKS52912.1"/>
    </source>
</evidence>
<accession>A0A4Z1R079</accession>
<dbReference type="Gene3D" id="2.40.160.20">
    <property type="match status" value="1"/>
</dbReference>
<dbReference type="Pfam" id="PF09411">
    <property type="entry name" value="PagL"/>
    <property type="match status" value="1"/>
</dbReference>
<evidence type="ECO:0000256" key="1">
    <source>
        <dbReference type="SAM" id="SignalP"/>
    </source>
</evidence>
<comment type="caution">
    <text evidence="2">The sequence shown here is derived from an EMBL/GenBank/DDBJ whole genome shotgun (WGS) entry which is preliminary data.</text>
</comment>
<dbReference type="EMBL" id="SPUH01000002">
    <property type="protein sequence ID" value="TKS52912.1"/>
    <property type="molecule type" value="Genomic_DNA"/>
</dbReference>
<feature type="signal peptide" evidence="1">
    <location>
        <begin position="1"/>
        <end position="28"/>
    </location>
</feature>
<feature type="chain" id="PRO_5021237801" evidence="1">
    <location>
        <begin position="29"/>
        <end position="166"/>
    </location>
</feature>
<keyword evidence="3" id="KW-1185">Reference proteome</keyword>
<dbReference type="AlphaFoldDB" id="A0A4Z1R079"/>
<dbReference type="GO" id="GO:0016787">
    <property type="term" value="F:hydrolase activity"/>
    <property type="evidence" value="ECO:0007669"/>
    <property type="project" value="UniProtKB-KW"/>
</dbReference>
<evidence type="ECO:0000313" key="3">
    <source>
        <dbReference type="Proteomes" id="UP000298681"/>
    </source>
</evidence>
<protein>
    <submittedName>
        <fullName evidence="2">Acyloxyacyl hydrolase</fullName>
    </submittedName>
</protein>
<dbReference type="Proteomes" id="UP000298681">
    <property type="component" value="Unassembled WGS sequence"/>
</dbReference>
<keyword evidence="2" id="KW-0378">Hydrolase</keyword>
<organism evidence="2 3">
    <name type="scientific">Luteimonas yindakuii</name>
    <dbReference type="NCBI Taxonomy" id="2565782"/>
    <lineage>
        <taxon>Bacteria</taxon>
        <taxon>Pseudomonadati</taxon>
        <taxon>Pseudomonadota</taxon>
        <taxon>Gammaproteobacteria</taxon>
        <taxon>Lysobacterales</taxon>
        <taxon>Lysobacteraceae</taxon>
        <taxon>Luteimonas</taxon>
    </lineage>
</organism>